<dbReference type="EMBL" id="GGEC01025652">
    <property type="protein sequence ID" value="MBX06136.1"/>
    <property type="molecule type" value="Transcribed_RNA"/>
</dbReference>
<organism evidence="1">
    <name type="scientific">Rhizophora mucronata</name>
    <name type="common">Asiatic mangrove</name>
    <dbReference type="NCBI Taxonomy" id="61149"/>
    <lineage>
        <taxon>Eukaryota</taxon>
        <taxon>Viridiplantae</taxon>
        <taxon>Streptophyta</taxon>
        <taxon>Embryophyta</taxon>
        <taxon>Tracheophyta</taxon>
        <taxon>Spermatophyta</taxon>
        <taxon>Magnoliopsida</taxon>
        <taxon>eudicotyledons</taxon>
        <taxon>Gunneridae</taxon>
        <taxon>Pentapetalae</taxon>
        <taxon>rosids</taxon>
        <taxon>fabids</taxon>
        <taxon>Malpighiales</taxon>
        <taxon>Rhizophoraceae</taxon>
        <taxon>Rhizophora</taxon>
    </lineage>
</organism>
<reference evidence="1" key="1">
    <citation type="submission" date="2018-02" db="EMBL/GenBank/DDBJ databases">
        <title>Rhizophora mucronata_Transcriptome.</title>
        <authorList>
            <person name="Meera S.P."/>
            <person name="Sreeshan A."/>
            <person name="Augustine A."/>
        </authorList>
    </citation>
    <scope>NUCLEOTIDE SEQUENCE</scope>
    <source>
        <tissue evidence="1">Leaf</tissue>
    </source>
</reference>
<name>A0A2P2KK93_RHIMU</name>
<sequence length="74" mass="8924">MEAKLHISHHVSRLSLHCFSFLKPTITYLHSISRQKTYHLILRKSTSKQKYYIRKQKESNLLGKDKIKRRTRSQ</sequence>
<evidence type="ECO:0000313" key="1">
    <source>
        <dbReference type="EMBL" id="MBX06136.1"/>
    </source>
</evidence>
<protein>
    <submittedName>
        <fullName evidence="1">Uncharacterized protein</fullName>
    </submittedName>
</protein>
<accession>A0A2P2KK93</accession>
<proteinExistence type="predicted"/>
<dbReference type="AlphaFoldDB" id="A0A2P2KK93"/>